<organism evidence="4 5">
    <name type="scientific">Cimex lectularius</name>
    <name type="common">Bed bug</name>
    <name type="synonym">Acanthia lectularia</name>
    <dbReference type="NCBI Taxonomy" id="79782"/>
    <lineage>
        <taxon>Eukaryota</taxon>
        <taxon>Metazoa</taxon>
        <taxon>Ecdysozoa</taxon>
        <taxon>Arthropoda</taxon>
        <taxon>Hexapoda</taxon>
        <taxon>Insecta</taxon>
        <taxon>Pterygota</taxon>
        <taxon>Neoptera</taxon>
        <taxon>Paraneoptera</taxon>
        <taxon>Hemiptera</taxon>
        <taxon>Heteroptera</taxon>
        <taxon>Panheteroptera</taxon>
        <taxon>Cimicomorpha</taxon>
        <taxon>Cimicidae</taxon>
        <taxon>Cimex</taxon>
    </lineage>
</organism>
<dbReference type="InterPro" id="IPR002557">
    <property type="entry name" value="Chitin-bd_dom"/>
</dbReference>
<evidence type="ECO:0000256" key="2">
    <source>
        <dbReference type="SAM" id="SignalP"/>
    </source>
</evidence>
<protein>
    <recommendedName>
        <fullName evidence="3">Chitin-binding type-2 domain-containing protein</fullName>
    </recommendedName>
</protein>
<name>A0A8I6TBP6_CIMLE</name>
<evidence type="ECO:0000313" key="5">
    <source>
        <dbReference type="Proteomes" id="UP000494040"/>
    </source>
</evidence>
<dbReference type="PROSITE" id="PS50940">
    <property type="entry name" value="CHIT_BIND_II"/>
    <property type="match status" value="1"/>
</dbReference>
<feature type="signal peptide" evidence="2">
    <location>
        <begin position="1"/>
        <end position="17"/>
    </location>
</feature>
<dbReference type="GeneID" id="106662139"/>
<keyword evidence="2" id="KW-0732">Signal</keyword>
<feature type="chain" id="PRO_5035157647" description="Chitin-binding type-2 domain-containing protein" evidence="2">
    <location>
        <begin position="18"/>
        <end position="598"/>
    </location>
</feature>
<dbReference type="OMA" id="QNKERPY"/>
<proteinExistence type="predicted"/>
<evidence type="ECO:0000313" key="4">
    <source>
        <dbReference type="EnsemblMetazoa" id="XP_014241448.1"/>
    </source>
</evidence>
<dbReference type="InterPro" id="IPR036508">
    <property type="entry name" value="Chitin-bd_dom_sf"/>
</dbReference>
<sequence length="598" mass="69135">MATRLLVFMCLWSIIFGLELKNGTSFGSSILPAKERTRRLIPYMTFYIANNQQYRPGVQNKERPYVTYQQQQYAIPVLAPQYSTRPVSYSPRYVVQQPSPLTKMITQNYLAITKQPGNARLQTRLNFYQPQYVKDPHYKQPAEEVPVQYIQQTQQQLEEPVHPHFKEAPVQYKQLQVVPLQYKPQTTGEKYQFQDQITQYKPQLQDQVVQYKQYEPVEYKPEPKVQYKPAQPSPFKPSPQYDEPVQHHHLPQSDQYSTQHIEDQYQHQLVSNIKGDLQLQPESLKPAPKQVFLVRPQYRPLPTQDSVTITQSQEIDITPAPPSKYHSTYQAKPLSSYPISYQQHDFHNEESEDDKHFNSLLEGVSLSQSLPEKITAQNLDSSIKTLAKLLKLLQRANALPHSAKELARTFPKPVEPGYPTKLKKKLPPKDDKGSTPGQAGVDYPAYDEIPHTSFSCKTQRYKGFFGDPETGCQVWHYCDLNGGQASFLCPNGTIFSQVALTCDWWFNVKCESTTQLYVLNERLYKYILPHKPKFPEDYSGPLVDHYLSLKFDEIEEKNRNKTLNASGEKTSDESEEQEEELPFSLDITSENKVRSVSK</sequence>
<reference evidence="4" key="1">
    <citation type="submission" date="2022-01" db="UniProtKB">
        <authorList>
            <consortium name="EnsemblMetazoa"/>
        </authorList>
    </citation>
    <scope>IDENTIFICATION</scope>
</reference>
<feature type="region of interest" description="Disordered" evidence="1">
    <location>
        <begin position="220"/>
        <end position="248"/>
    </location>
</feature>
<dbReference type="KEGG" id="clec:106662139"/>
<feature type="compositionally biased region" description="Basic and acidic residues" evidence="1">
    <location>
        <begin position="589"/>
        <end position="598"/>
    </location>
</feature>
<dbReference type="AlphaFoldDB" id="A0A8I6TBP6"/>
<dbReference type="Gene3D" id="2.170.140.10">
    <property type="entry name" value="Chitin binding domain"/>
    <property type="match status" value="1"/>
</dbReference>
<feature type="region of interest" description="Disordered" evidence="1">
    <location>
        <begin position="407"/>
        <end position="440"/>
    </location>
</feature>
<feature type="domain" description="Chitin-binding type-2" evidence="3">
    <location>
        <begin position="453"/>
        <end position="512"/>
    </location>
</feature>
<dbReference type="PANTHER" id="PTHR22933">
    <property type="entry name" value="FI18007P1-RELATED"/>
    <property type="match status" value="1"/>
</dbReference>
<dbReference type="RefSeq" id="XP_014241448.1">
    <property type="nucleotide sequence ID" value="XM_014385962.2"/>
</dbReference>
<dbReference type="OrthoDB" id="6428908at2759"/>
<dbReference type="SMART" id="SM00494">
    <property type="entry name" value="ChtBD2"/>
    <property type="match status" value="1"/>
</dbReference>
<keyword evidence="5" id="KW-1185">Reference proteome</keyword>
<dbReference type="SUPFAM" id="SSF57625">
    <property type="entry name" value="Invertebrate chitin-binding proteins"/>
    <property type="match status" value="1"/>
</dbReference>
<accession>A0A8I6TBP6</accession>
<dbReference type="Proteomes" id="UP000494040">
    <property type="component" value="Unassembled WGS sequence"/>
</dbReference>
<dbReference type="EnsemblMetazoa" id="XM_014385962.2">
    <property type="protein sequence ID" value="XP_014241448.1"/>
    <property type="gene ID" value="LOC106662139"/>
</dbReference>
<evidence type="ECO:0000256" key="1">
    <source>
        <dbReference type="SAM" id="MobiDB-lite"/>
    </source>
</evidence>
<dbReference type="GO" id="GO:0008061">
    <property type="term" value="F:chitin binding"/>
    <property type="evidence" value="ECO:0007669"/>
    <property type="project" value="InterPro"/>
</dbReference>
<dbReference type="Pfam" id="PF01607">
    <property type="entry name" value="CBM_14"/>
    <property type="match status" value="1"/>
</dbReference>
<evidence type="ECO:0000259" key="3">
    <source>
        <dbReference type="PROSITE" id="PS50940"/>
    </source>
</evidence>
<dbReference type="PANTHER" id="PTHR22933:SF18">
    <property type="match status" value="1"/>
</dbReference>
<feature type="region of interest" description="Disordered" evidence="1">
    <location>
        <begin position="560"/>
        <end position="598"/>
    </location>
</feature>
<dbReference type="InterPro" id="IPR052976">
    <property type="entry name" value="Scoloptoxin-like"/>
</dbReference>
<dbReference type="GO" id="GO:0005576">
    <property type="term" value="C:extracellular region"/>
    <property type="evidence" value="ECO:0007669"/>
    <property type="project" value="InterPro"/>
</dbReference>